<feature type="domain" description="Dicer dsRNA-binding fold" evidence="19">
    <location>
        <begin position="479"/>
        <end position="575"/>
    </location>
</feature>
<feature type="domain" description="RNase III" evidence="16">
    <location>
        <begin position="1430"/>
        <end position="1593"/>
    </location>
</feature>
<dbReference type="GO" id="GO:0005634">
    <property type="term" value="C:nucleus"/>
    <property type="evidence" value="ECO:0007669"/>
    <property type="project" value="TreeGrafter"/>
</dbReference>
<keyword evidence="21" id="KW-1185">Reference proteome</keyword>
<feature type="domain" description="DRBM" evidence="15">
    <location>
        <begin position="1650"/>
        <end position="1684"/>
    </location>
</feature>
<comment type="caution">
    <text evidence="20">The sequence shown here is derived from an EMBL/GenBank/DDBJ whole genome shotgun (WGS) entry which is preliminary data.</text>
</comment>
<comment type="cofactor">
    <cofactor evidence="1">
        <name>Mn(2+)</name>
        <dbReference type="ChEBI" id="CHEBI:29035"/>
    </cofactor>
</comment>
<feature type="domain" description="RNase III" evidence="16">
    <location>
        <begin position="1180"/>
        <end position="1378"/>
    </location>
</feature>
<dbReference type="GO" id="GO:0003723">
    <property type="term" value="F:RNA binding"/>
    <property type="evidence" value="ECO:0007669"/>
    <property type="project" value="UniProtKB-UniRule"/>
</dbReference>
<dbReference type="InterPro" id="IPR044441">
    <property type="entry name" value="DICER_DSRM"/>
</dbReference>
<dbReference type="InterPro" id="IPR001650">
    <property type="entry name" value="Helicase_C-like"/>
</dbReference>
<evidence type="ECO:0000259" key="17">
    <source>
        <dbReference type="PROSITE" id="PS51192"/>
    </source>
</evidence>
<dbReference type="GO" id="GO:0004530">
    <property type="term" value="F:deoxyribonuclease I activity"/>
    <property type="evidence" value="ECO:0007669"/>
    <property type="project" value="TreeGrafter"/>
</dbReference>
<dbReference type="Gene3D" id="3.30.160.20">
    <property type="match status" value="1"/>
</dbReference>
<dbReference type="InterPro" id="IPR005034">
    <property type="entry name" value="Dicer_dimerisation"/>
</dbReference>
<evidence type="ECO:0000256" key="2">
    <source>
        <dbReference type="ARBA" id="ARBA00001946"/>
    </source>
</evidence>
<dbReference type="GO" id="GO:0003677">
    <property type="term" value="F:DNA binding"/>
    <property type="evidence" value="ECO:0007669"/>
    <property type="project" value="InterPro"/>
</dbReference>
<dbReference type="SUPFAM" id="SSF54768">
    <property type="entry name" value="dsRNA-binding domain-like"/>
    <property type="match status" value="1"/>
</dbReference>
<dbReference type="GO" id="GO:0006309">
    <property type="term" value="P:apoptotic DNA fragmentation"/>
    <property type="evidence" value="ECO:0007669"/>
    <property type="project" value="TreeGrafter"/>
</dbReference>
<keyword evidence="6" id="KW-0547">Nucleotide-binding</keyword>
<dbReference type="PROSITE" id="PS51192">
    <property type="entry name" value="HELICASE_ATP_BIND_1"/>
    <property type="match status" value="1"/>
</dbReference>
<feature type="domain" description="Helicase ATP-binding" evidence="17">
    <location>
        <begin position="58"/>
        <end position="254"/>
    </location>
</feature>
<dbReference type="SMART" id="SM00535">
    <property type="entry name" value="RIBOc"/>
    <property type="match status" value="2"/>
</dbReference>
<dbReference type="GO" id="GO:0005737">
    <property type="term" value="C:cytoplasm"/>
    <property type="evidence" value="ECO:0007669"/>
    <property type="project" value="TreeGrafter"/>
</dbReference>
<dbReference type="Proteomes" id="UP001331761">
    <property type="component" value="Unassembled WGS sequence"/>
</dbReference>
<gene>
    <name evidence="20" type="ORF">GCK32_005429</name>
</gene>
<dbReference type="Gene3D" id="3.40.50.300">
    <property type="entry name" value="P-loop containing nucleotide triphosphate hydrolases"/>
    <property type="match status" value="2"/>
</dbReference>
<dbReference type="FunFam" id="1.10.1520.10:FF:000023">
    <property type="entry name" value="Endoribonuclease dcr-1"/>
    <property type="match status" value="1"/>
</dbReference>
<dbReference type="PANTHER" id="PTHR14950">
    <property type="entry name" value="DICER-RELATED"/>
    <property type="match status" value="1"/>
</dbReference>
<comment type="cofactor">
    <cofactor evidence="2">
        <name>Mg(2+)</name>
        <dbReference type="ChEBI" id="CHEBI:18420"/>
    </cofactor>
</comment>
<dbReference type="PROSITE" id="PS00517">
    <property type="entry name" value="RNASE_3_1"/>
    <property type="match status" value="1"/>
</dbReference>
<keyword evidence="3" id="KW-0540">Nuclease</keyword>
<keyword evidence="9" id="KW-0067">ATP-binding</keyword>
<evidence type="ECO:0000256" key="1">
    <source>
        <dbReference type="ARBA" id="ARBA00001936"/>
    </source>
</evidence>
<dbReference type="Gene3D" id="2.170.260.10">
    <property type="entry name" value="paz domain"/>
    <property type="match status" value="1"/>
</dbReference>
<accession>A0AAN8FVY0</accession>
<evidence type="ECO:0000313" key="20">
    <source>
        <dbReference type="EMBL" id="KAK5982325.1"/>
    </source>
</evidence>
<dbReference type="PROSITE" id="PS50137">
    <property type="entry name" value="DS_RBD"/>
    <property type="match status" value="1"/>
</dbReference>
<keyword evidence="8" id="KW-0347">Helicase</keyword>
<keyword evidence="12" id="KW-0943">RNA-mediated gene silencing</keyword>
<keyword evidence="4" id="KW-0479">Metal-binding</keyword>
<evidence type="ECO:0000256" key="3">
    <source>
        <dbReference type="ARBA" id="ARBA00022722"/>
    </source>
</evidence>
<dbReference type="Pfam" id="PF04851">
    <property type="entry name" value="ResIII"/>
    <property type="match status" value="1"/>
</dbReference>
<dbReference type="CDD" id="cd15903">
    <property type="entry name" value="Dicer_PBD"/>
    <property type="match status" value="1"/>
</dbReference>
<dbReference type="PROSITE" id="PS51327">
    <property type="entry name" value="DICER_DSRBF"/>
    <property type="match status" value="1"/>
</dbReference>
<keyword evidence="11 14" id="KW-0694">RNA-binding</keyword>
<dbReference type="SMART" id="SM00490">
    <property type="entry name" value="HELICc"/>
    <property type="match status" value="1"/>
</dbReference>
<reference evidence="20 21" key="1">
    <citation type="submission" date="2019-10" db="EMBL/GenBank/DDBJ databases">
        <title>Assembly and Annotation for the nematode Trichostrongylus colubriformis.</title>
        <authorList>
            <person name="Martin J."/>
        </authorList>
    </citation>
    <scope>NUCLEOTIDE SEQUENCE [LARGE SCALE GENOMIC DNA]</scope>
    <source>
        <strain evidence="20">G859</strain>
        <tissue evidence="20">Whole worm</tissue>
    </source>
</reference>
<dbReference type="GO" id="GO:0004525">
    <property type="term" value="F:ribonuclease III activity"/>
    <property type="evidence" value="ECO:0007669"/>
    <property type="project" value="InterPro"/>
</dbReference>
<evidence type="ECO:0000256" key="14">
    <source>
        <dbReference type="PROSITE-ProRule" id="PRU00657"/>
    </source>
</evidence>
<evidence type="ECO:0000256" key="8">
    <source>
        <dbReference type="ARBA" id="ARBA00022806"/>
    </source>
</evidence>
<evidence type="ECO:0000259" key="16">
    <source>
        <dbReference type="PROSITE" id="PS50142"/>
    </source>
</evidence>
<dbReference type="InterPro" id="IPR000999">
    <property type="entry name" value="RNase_III_dom"/>
</dbReference>
<evidence type="ECO:0000256" key="9">
    <source>
        <dbReference type="ARBA" id="ARBA00022840"/>
    </source>
</evidence>
<dbReference type="SUPFAM" id="SSF52540">
    <property type="entry name" value="P-loop containing nucleoside triphosphate hydrolases"/>
    <property type="match status" value="1"/>
</dbReference>
<dbReference type="InterPro" id="IPR006935">
    <property type="entry name" value="Helicase/UvrB_N"/>
</dbReference>
<comment type="similarity">
    <text evidence="14">Belongs to the helicase family. Dicer subfamily.</text>
</comment>
<dbReference type="Pfam" id="PF00636">
    <property type="entry name" value="Ribonuclease_3"/>
    <property type="match status" value="2"/>
</dbReference>
<dbReference type="InterPro" id="IPR048513">
    <property type="entry name" value="Dicer_PBD"/>
</dbReference>
<evidence type="ECO:0000259" key="18">
    <source>
        <dbReference type="PROSITE" id="PS51194"/>
    </source>
</evidence>
<dbReference type="InterPro" id="IPR014720">
    <property type="entry name" value="dsRBD_dom"/>
</dbReference>
<dbReference type="GO" id="GO:0005524">
    <property type="term" value="F:ATP binding"/>
    <property type="evidence" value="ECO:0007669"/>
    <property type="project" value="UniProtKB-KW"/>
</dbReference>
<evidence type="ECO:0000259" key="15">
    <source>
        <dbReference type="PROSITE" id="PS50137"/>
    </source>
</evidence>
<name>A0AAN8FVY0_TRICO</name>
<dbReference type="InterPro" id="IPR014001">
    <property type="entry name" value="Helicase_ATP-bd"/>
</dbReference>
<dbReference type="CDD" id="cd10843">
    <property type="entry name" value="DSRM_DICER"/>
    <property type="match status" value="1"/>
</dbReference>
<evidence type="ECO:0000259" key="19">
    <source>
        <dbReference type="PROSITE" id="PS51327"/>
    </source>
</evidence>
<evidence type="ECO:0000256" key="7">
    <source>
        <dbReference type="ARBA" id="ARBA00022801"/>
    </source>
</evidence>
<evidence type="ECO:0000256" key="5">
    <source>
        <dbReference type="ARBA" id="ARBA00022737"/>
    </source>
</evidence>
<evidence type="ECO:0000256" key="12">
    <source>
        <dbReference type="ARBA" id="ARBA00023158"/>
    </source>
</evidence>
<organism evidence="20 21">
    <name type="scientific">Trichostrongylus colubriformis</name>
    <name type="common">Black scour worm</name>
    <dbReference type="NCBI Taxonomy" id="6319"/>
    <lineage>
        <taxon>Eukaryota</taxon>
        <taxon>Metazoa</taxon>
        <taxon>Ecdysozoa</taxon>
        <taxon>Nematoda</taxon>
        <taxon>Chromadorea</taxon>
        <taxon>Rhabditida</taxon>
        <taxon>Rhabditina</taxon>
        <taxon>Rhabditomorpha</taxon>
        <taxon>Strongyloidea</taxon>
        <taxon>Trichostrongylidae</taxon>
        <taxon>Trichostrongylus</taxon>
    </lineage>
</organism>
<dbReference type="GO" id="GO:0031054">
    <property type="term" value="P:pre-miRNA processing"/>
    <property type="evidence" value="ECO:0007669"/>
    <property type="project" value="InterPro"/>
</dbReference>
<dbReference type="InterPro" id="IPR027417">
    <property type="entry name" value="P-loop_NTPase"/>
</dbReference>
<keyword evidence="7" id="KW-0378">Hydrolase</keyword>
<dbReference type="Gene3D" id="1.10.1520.10">
    <property type="entry name" value="Ribonuclease III domain"/>
    <property type="match status" value="2"/>
</dbReference>
<dbReference type="InterPro" id="IPR048512">
    <property type="entry name" value="Dicer_platform"/>
</dbReference>
<evidence type="ECO:0000313" key="21">
    <source>
        <dbReference type="Proteomes" id="UP001331761"/>
    </source>
</evidence>
<protein>
    <submittedName>
        <fullName evidence="20">Uncharacterized protein</fullName>
    </submittedName>
</protein>
<dbReference type="GO" id="GO:0004386">
    <property type="term" value="F:helicase activity"/>
    <property type="evidence" value="ECO:0007669"/>
    <property type="project" value="UniProtKB-KW"/>
</dbReference>
<dbReference type="Pfam" id="PF00271">
    <property type="entry name" value="Helicase_C"/>
    <property type="match status" value="1"/>
</dbReference>
<evidence type="ECO:0000256" key="11">
    <source>
        <dbReference type="ARBA" id="ARBA00022884"/>
    </source>
</evidence>
<feature type="domain" description="Helicase C-terminal" evidence="18">
    <location>
        <begin position="282"/>
        <end position="449"/>
    </location>
</feature>
<evidence type="ECO:0000256" key="4">
    <source>
        <dbReference type="ARBA" id="ARBA00022723"/>
    </source>
</evidence>
<evidence type="ECO:0000256" key="10">
    <source>
        <dbReference type="ARBA" id="ARBA00022842"/>
    </source>
</evidence>
<evidence type="ECO:0000256" key="13">
    <source>
        <dbReference type="ARBA" id="ARBA00023211"/>
    </source>
</evidence>
<dbReference type="Pfam" id="PF20930">
    <property type="entry name" value="Dicer_PBD"/>
    <property type="match status" value="1"/>
</dbReference>
<dbReference type="PROSITE" id="PS51194">
    <property type="entry name" value="HELICASE_CTER"/>
    <property type="match status" value="1"/>
</dbReference>
<dbReference type="InterPro" id="IPR038248">
    <property type="entry name" value="Dicer_dimer_sf"/>
</dbReference>
<dbReference type="GO" id="GO:0030422">
    <property type="term" value="P:siRNA processing"/>
    <property type="evidence" value="ECO:0007669"/>
    <property type="project" value="InterPro"/>
</dbReference>
<dbReference type="CDD" id="cd00593">
    <property type="entry name" value="RIBOc"/>
    <property type="match status" value="2"/>
</dbReference>
<dbReference type="PANTHER" id="PTHR14950:SF37">
    <property type="entry name" value="ENDORIBONUCLEASE DICER"/>
    <property type="match status" value="1"/>
</dbReference>
<keyword evidence="10" id="KW-0460">Magnesium</keyword>
<dbReference type="FunFam" id="1.10.1520.10:FF:000005">
    <property type="entry name" value="Putative endoribonuclease dicer"/>
    <property type="match status" value="1"/>
</dbReference>
<dbReference type="GO" id="GO:0046872">
    <property type="term" value="F:metal ion binding"/>
    <property type="evidence" value="ECO:0007669"/>
    <property type="project" value="UniProtKB-KW"/>
</dbReference>
<evidence type="ECO:0000256" key="6">
    <source>
        <dbReference type="ARBA" id="ARBA00022741"/>
    </source>
</evidence>
<keyword evidence="13" id="KW-0464">Manganese</keyword>
<proteinExistence type="inferred from homology"/>
<dbReference type="EMBL" id="WIXE01005266">
    <property type="protein sequence ID" value="KAK5982325.1"/>
    <property type="molecule type" value="Genomic_DNA"/>
</dbReference>
<dbReference type="Gene3D" id="3.30.160.380">
    <property type="entry name" value="Dicer dimerisation domain"/>
    <property type="match status" value="1"/>
</dbReference>
<dbReference type="Pfam" id="PF20932">
    <property type="entry name" value="Dicer_dsRBD"/>
    <property type="match status" value="1"/>
</dbReference>
<dbReference type="InterPro" id="IPR036389">
    <property type="entry name" value="RNase_III_sf"/>
</dbReference>
<dbReference type="PROSITE" id="PS50142">
    <property type="entry name" value="RNASE_3_2"/>
    <property type="match status" value="2"/>
</dbReference>
<dbReference type="Pfam" id="PF20931">
    <property type="entry name" value="Dicer_platform"/>
    <property type="match status" value="1"/>
</dbReference>
<dbReference type="GO" id="GO:0070578">
    <property type="term" value="C:RISC-loading complex"/>
    <property type="evidence" value="ECO:0007669"/>
    <property type="project" value="TreeGrafter"/>
</dbReference>
<sequence>MQHYRELCGVWIIFAFSRFAFVQLPCLDLIQCIIATTMITEKDVEVNCFTPRDYQVELLDKACKRNVIVQLGTGAGKTFIAVLLLKEYGLQIMAPFENGGKRAFFVVDKVALVDQQAEHIQCHTTLTVGRMHGSLNSDVWNKPSGFDDFMSVHNVVLLEEWRKFCSSTQEFDPNFDIDPRKPIQEALNRTLAVLRQVGPWAAWKVSQMWEKELHKLTKQTFLQEKTVDFLVMGETCMTTVRKMLEPKMKPIKTLEGLKPHLPNKVVRMIDILSHFNPDKGNGANQKDDPLSGIIFVDQRYVAYTLNVLLKHVCRWEQSFKFIQSDFVIGFSGGSFASDDSQGLHKRQAEVIRRFRQGELNLLVATSVLEEGVDVRHCNLVIKFDRPIDYRSYIQSKGRARKRDGGAKYFILVDESDSDKCSEDLRDFVNIEKMLLRRCRSVHNPCNDGDNEFDLIGNVDALIPPYVVPRTGAQVSLSSAIGLVNRYCAKLPSDIFTRLVPQNRLIAVNVMDKTYYKAELLLPINSPIKQPIVLETPLQNKKLAQMAVALEACRILHQAGELNDHLLPVGRESIAVLSQLDEDPDELPPGISAKVGSARRKQLYDKRVATALHEALPVKGEPCYIYVMELELLKEPSPESNPKRRRFANPLDYEYLFGFLSSKILPKVPSFAAYLRQGDMRVHLVRASTQVTLNSQNLTMIKHFHHYIFKNVLQLCKANLDFHLDSSTPINTLIVPLHRTASSTSDKWEYSINMKYVEEVVQMMGDTPRIPSEEERRNFVFKPEDYRDAVVMPWYRNIEQPVFYYVAERQIYVPELMDRHPISATLWNLISALPSFFYRINHLLLADELRQKTLIDALGYSKEDAIVPDNYEWTPLSYPATYEEKQSLIVTKIQQLREQNRATEIAAGKLTKDQIEAEVGLMSSSVRTGGDLSDDDDADAVMMFDFSKYLAEKAGATKFDFAAPRPDIQPIGWGGFDESVPDTPFQILGSASNQIDMTSLMADLQSQILPHLPNAWAPAGEKTGILVDIDNVPTPPKKASGPNLQNIGTTVLEPTKLYLDKMEMLEDRERTQKEEIVDLMQFDEGDDMDCSTAVEYCSDDEYVQLENGERQKYVRDHSVVINRKLSEGGIIAPELPAWQNRFSFASASMSSTCLVSNGAASLDYHSESLLTENPYGVSPRLLLTALTTSNANDGINLERLETIGDSFLKYSVTDYLYHSHPDQHEGKLSFARSKEVSNCNLYRLGKRLGIPSLIVASKFDVYDSWLPPCYMPNNDFKAPNSEDAEERDKFIEDVLDGNETAQKLPKPVTGWDQADMNSDVRQLENGIETINFAKPSASNAALEELPPLPYNMLTQQYISDKSIADAVEALIGAHLLTLGPRPTLKVMKWLGLKVLTDDVVGMDPLLRFVNTPECPDMAERLLQDMWQQFNFSLLEDRIGYRFNNKAYLLQAFTHASYFKNRITGCYQRLEFLGDAVLDYMITRYLFEDERQYSPGVLTDLRSALVNNTIFASLAVKYDFHKHFIAMCPGLHHMIEKFVKLCSERNFFDANFNSEMYMVTTEEEIDEGQEEDIEVPKAMSDIFESVAGAVYLDANRDLDIVWRVFFNLMRQTIEECCAYPPRSPIRELMELEPGKTRFSKMERIIESGKVRVTVDIGNKMKFTGMGRNYRIAKTTAAKRALKYLKSLEEQKLREAERAINGAT</sequence>
<dbReference type="Pfam" id="PF03368">
    <property type="entry name" value="Dicer_dimer"/>
    <property type="match status" value="1"/>
</dbReference>
<keyword evidence="5" id="KW-0677">Repeat</keyword>
<dbReference type="SUPFAM" id="SSF69065">
    <property type="entry name" value="RNase III domain-like"/>
    <property type="match status" value="2"/>
</dbReference>